<protein>
    <submittedName>
        <fullName evidence="2">Enoyl-[acyl-carrier-protein] reductase [NADH]</fullName>
    </submittedName>
</protein>
<feature type="region of interest" description="Disordered" evidence="1">
    <location>
        <begin position="242"/>
        <end position="301"/>
    </location>
</feature>
<evidence type="ECO:0000313" key="2">
    <source>
        <dbReference type="EMBL" id="KAK3910621.1"/>
    </source>
</evidence>
<evidence type="ECO:0000313" key="3">
    <source>
        <dbReference type="Proteomes" id="UP001219518"/>
    </source>
</evidence>
<sequence>MPPPDNYEKIGKFAMSRKWFTNHYEKGRQRLKTGWTCDLFKAFKQIHGDCSLANYNANYLTADSRDEKMWPESSLFLNEVVEDAENKPLKKIKLEETDEKEHKKKKIWKTVFYRSHTPFRFGWTNRKQAHCWHTKLCLTGEGKPKGLDIWTAQRMFIKMLEKTRAREKVAQGDKDVTVVKCSDYNRDDNSVLVEFGSDNIAKGMFCVKYGTWMNSSIVSEVPEVSETCDDNDLYGDCTVLADDIDDDDEDDDDDMLDKNYVPDDMHESDDVMHDTDNCQNSDRGQRQPLAAGAVRAPARWS</sequence>
<dbReference type="EMBL" id="JAHWGI010000182">
    <property type="protein sequence ID" value="KAK3910621.1"/>
    <property type="molecule type" value="Genomic_DNA"/>
</dbReference>
<dbReference type="AlphaFoldDB" id="A0AAE1GXM1"/>
<gene>
    <name evidence="2" type="ORF">KUF71_020435</name>
</gene>
<feature type="compositionally biased region" description="Acidic residues" evidence="1">
    <location>
        <begin position="242"/>
        <end position="255"/>
    </location>
</feature>
<dbReference type="Proteomes" id="UP001219518">
    <property type="component" value="Unassembled WGS sequence"/>
</dbReference>
<proteinExistence type="predicted"/>
<name>A0AAE1GXM1_9NEOP</name>
<accession>A0AAE1GXM1</accession>
<keyword evidence="3" id="KW-1185">Reference proteome</keyword>
<evidence type="ECO:0000256" key="1">
    <source>
        <dbReference type="SAM" id="MobiDB-lite"/>
    </source>
</evidence>
<organism evidence="2 3">
    <name type="scientific">Frankliniella fusca</name>
    <dbReference type="NCBI Taxonomy" id="407009"/>
    <lineage>
        <taxon>Eukaryota</taxon>
        <taxon>Metazoa</taxon>
        <taxon>Ecdysozoa</taxon>
        <taxon>Arthropoda</taxon>
        <taxon>Hexapoda</taxon>
        <taxon>Insecta</taxon>
        <taxon>Pterygota</taxon>
        <taxon>Neoptera</taxon>
        <taxon>Paraneoptera</taxon>
        <taxon>Thysanoptera</taxon>
        <taxon>Terebrantia</taxon>
        <taxon>Thripoidea</taxon>
        <taxon>Thripidae</taxon>
        <taxon>Frankliniella</taxon>
    </lineage>
</organism>
<comment type="caution">
    <text evidence="2">The sequence shown here is derived from an EMBL/GenBank/DDBJ whole genome shotgun (WGS) entry which is preliminary data.</text>
</comment>
<reference evidence="2" key="1">
    <citation type="submission" date="2021-07" db="EMBL/GenBank/DDBJ databases">
        <authorList>
            <person name="Catto M.A."/>
            <person name="Jacobson A."/>
            <person name="Kennedy G."/>
            <person name="Labadie P."/>
            <person name="Hunt B.G."/>
            <person name="Srinivasan R."/>
        </authorList>
    </citation>
    <scope>NUCLEOTIDE SEQUENCE</scope>
    <source>
        <strain evidence="2">PL_HMW_Pooled</strain>
        <tissue evidence="2">Head</tissue>
    </source>
</reference>
<reference evidence="2" key="2">
    <citation type="journal article" date="2023" name="BMC Genomics">
        <title>Pest status, molecular evolution, and epigenetic factors derived from the genome assembly of Frankliniella fusca, a thysanopteran phytovirus vector.</title>
        <authorList>
            <person name="Catto M.A."/>
            <person name="Labadie P.E."/>
            <person name="Jacobson A.L."/>
            <person name="Kennedy G.G."/>
            <person name="Srinivasan R."/>
            <person name="Hunt B.G."/>
        </authorList>
    </citation>
    <scope>NUCLEOTIDE SEQUENCE</scope>
    <source>
        <strain evidence="2">PL_HMW_Pooled</strain>
    </source>
</reference>
<feature type="compositionally biased region" description="Basic and acidic residues" evidence="1">
    <location>
        <begin position="256"/>
        <end position="276"/>
    </location>
</feature>